<protein>
    <submittedName>
        <fullName evidence="2">ATP-binding protein</fullName>
    </submittedName>
</protein>
<name>A0A941D9Y7_9MICO</name>
<feature type="domain" description="Phosphoribulokinase/uridine kinase" evidence="1">
    <location>
        <begin position="12"/>
        <end position="159"/>
    </location>
</feature>
<proteinExistence type="predicted"/>
<evidence type="ECO:0000313" key="3">
    <source>
        <dbReference type="Proteomes" id="UP000677016"/>
    </source>
</evidence>
<dbReference type="Gene3D" id="3.40.50.300">
    <property type="entry name" value="P-loop containing nucleotide triphosphate hydrolases"/>
    <property type="match status" value="1"/>
</dbReference>
<accession>A0A941D9Y7</accession>
<dbReference type="PANTHER" id="PTHR10285">
    <property type="entry name" value="URIDINE KINASE"/>
    <property type="match status" value="1"/>
</dbReference>
<dbReference type="GO" id="GO:0005524">
    <property type="term" value="F:ATP binding"/>
    <property type="evidence" value="ECO:0007669"/>
    <property type="project" value="UniProtKB-KW"/>
</dbReference>
<comment type="caution">
    <text evidence="2">The sequence shown here is derived from an EMBL/GenBank/DDBJ whole genome shotgun (WGS) entry which is preliminary data.</text>
</comment>
<evidence type="ECO:0000313" key="2">
    <source>
        <dbReference type="EMBL" id="MBR7743535.1"/>
    </source>
</evidence>
<sequence>MSSTPAPDRRRVVVLAGPSGSGKSRLAGRLAAARGWPIVRLDDFYRDEDDPAMPRREDLGILDWDHPDSWDEDRAVAALAELVDTGRTRTPVYDIGASRAVGHRVVEAAAGDLVLAEGIFAAEVVARLEADGLLHSAWCVHHRPAVTFARRLLRDLAERRKPPAVLVRRGWRLMRDEPGIVRRQTGLGAVASRASAVERSLLG</sequence>
<dbReference type="AlphaFoldDB" id="A0A941D9Y7"/>
<reference evidence="2" key="1">
    <citation type="submission" date="2021-04" db="EMBL/GenBank/DDBJ databases">
        <title>Phycicoccus avicenniae sp. nov., a novel endophytic actinomycetes isolated from branch of Avicennia mariana.</title>
        <authorList>
            <person name="Tuo L."/>
        </authorList>
    </citation>
    <scope>NUCLEOTIDE SEQUENCE</scope>
    <source>
        <strain evidence="2">BSK3Z-2</strain>
    </source>
</reference>
<dbReference type="Pfam" id="PF00485">
    <property type="entry name" value="PRK"/>
    <property type="match status" value="1"/>
</dbReference>
<dbReference type="InterPro" id="IPR027417">
    <property type="entry name" value="P-loop_NTPase"/>
</dbReference>
<dbReference type="InterPro" id="IPR006083">
    <property type="entry name" value="PRK/URK"/>
</dbReference>
<keyword evidence="2" id="KW-0547">Nucleotide-binding</keyword>
<dbReference type="Proteomes" id="UP000677016">
    <property type="component" value="Unassembled WGS sequence"/>
</dbReference>
<keyword evidence="2" id="KW-0067">ATP-binding</keyword>
<evidence type="ECO:0000259" key="1">
    <source>
        <dbReference type="Pfam" id="PF00485"/>
    </source>
</evidence>
<dbReference type="EMBL" id="JAGSNF010000012">
    <property type="protein sequence ID" value="MBR7743535.1"/>
    <property type="molecule type" value="Genomic_DNA"/>
</dbReference>
<organism evidence="2 3">
    <name type="scientific">Phycicoccus avicenniae</name>
    <dbReference type="NCBI Taxonomy" id="2828860"/>
    <lineage>
        <taxon>Bacteria</taxon>
        <taxon>Bacillati</taxon>
        <taxon>Actinomycetota</taxon>
        <taxon>Actinomycetes</taxon>
        <taxon>Micrococcales</taxon>
        <taxon>Intrasporangiaceae</taxon>
        <taxon>Phycicoccus</taxon>
    </lineage>
</organism>
<keyword evidence="3" id="KW-1185">Reference proteome</keyword>
<dbReference type="SUPFAM" id="SSF52540">
    <property type="entry name" value="P-loop containing nucleoside triphosphate hydrolases"/>
    <property type="match status" value="1"/>
</dbReference>
<dbReference type="GO" id="GO:0016301">
    <property type="term" value="F:kinase activity"/>
    <property type="evidence" value="ECO:0007669"/>
    <property type="project" value="InterPro"/>
</dbReference>
<gene>
    <name evidence="2" type="ORF">KC207_09565</name>
</gene>